<evidence type="ECO:0000259" key="6">
    <source>
        <dbReference type="PROSITE" id="PS50089"/>
    </source>
</evidence>
<dbReference type="GO" id="GO:0061630">
    <property type="term" value="F:ubiquitin protein ligase activity"/>
    <property type="evidence" value="ECO:0007669"/>
    <property type="project" value="Ensembl"/>
</dbReference>
<dbReference type="InterPro" id="IPR051342">
    <property type="entry name" value="PDZ_scaffold"/>
</dbReference>
<evidence type="ECO:0000256" key="5">
    <source>
        <dbReference type="SAM" id="MobiDB-lite"/>
    </source>
</evidence>
<reference evidence="8" key="1">
    <citation type="submission" date="2025-08" db="UniProtKB">
        <authorList>
            <consortium name="Ensembl"/>
        </authorList>
    </citation>
    <scope>IDENTIFICATION</scope>
</reference>
<dbReference type="SUPFAM" id="SSF57850">
    <property type="entry name" value="RING/U-box"/>
    <property type="match status" value="1"/>
</dbReference>
<feature type="domain" description="PDZ" evidence="7">
    <location>
        <begin position="553"/>
        <end position="639"/>
    </location>
</feature>
<dbReference type="GO" id="GO:0031017">
    <property type="term" value="P:exocrine pancreas development"/>
    <property type="evidence" value="ECO:0007669"/>
    <property type="project" value="Ensembl"/>
</dbReference>
<dbReference type="GO" id="GO:0008270">
    <property type="term" value="F:zinc ion binding"/>
    <property type="evidence" value="ECO:0007669"/>
    <property type="project" value="UniProtKB-KW"/>
</dbReference>
<keyword evidence="2 4" id="KW-0863">Zinc-finger</keyword>
<evidence type="ECO:0000256" key="2">
    <source>
        <dbReference type="ARBA" id="ARBA00022771"/>
    </source>
</evidence>
<feature type="domain" description="RING-type" evidence="6">
    <location>
        <begin position="61"/>
        <end position="102"/>
    </location>
</feature>
<dbReference type="Pfam" id="PF00595">
    <property type="entry name" value="PDZ"/>
    <property type="match status" value="4"/>
</dbReference>
<feature type="domain" description="PDZ" evidence="7">
    <location>
        <begin position="432"/>
        <end position="507"/>
    </location>
</feature>
<dbReference type="Gene3D" id="2.30.42.10">
    <property type="match status" value="4"/>
</dbReference>
<dbReference type="AlphaFoldDB" id="A0A8C4N6K5"/>
<dbReference type="InterPro" id="IPR017907">
    <property type="entry name" value="Znf_RING_CS"/>
</dbReference>
<name>A0A8C4N6K5_EPTBU</name>
<reference evidence="8" key="2">
    <citation type="submission" date="2025-09" db="UniProtKB">
        <authorList>
            <consortium name="Ensembl"/>
        </authorList>
    </citation>
    <scope>IDENTIFICATION</scope>
</reference>
<keyword evidence="1" id="KW-0479">Metal-binding</keyword>
<dbReference type="InterPro" id="IPR013083">
    <property type="entry name" value="Znf_RING/FYVE/PHD"/>
</dbReference>
<evidence type="ECO:0000313" key="8">
    <source>
        <dbReference type="Ensembl" id="ENSEBUP00000001892.1"/>
    </source>
</evidence>
<evidence type="ECO:0000256" key="1">
    <source>
        <dbReference type="ARBA" id="ARBA00022723"/>
    </source>
</evidence>
<dbReference type="SMART" id="SM00184">
    <property type="entry name" value="RING"/>
    <property type="match status" value="1"/>
</dbReference>
<dbReference type="CDD" id="cd06678">
    <property type="entry name" value="PDZ2_LNX1_2-like"/>
    <property type="match status" value="1"/>
</dbReference>
<dbReference type="Gene3D" id="3.30.40.10">
    <property type="entry name" value="Zinc/RING finger domain, C3HC4 (zinc finger)"/>
    <property type="match status" value="1"/>
</dbReference>
<dbReference type="InterPro" id="IPR001478">
    <property type="entry name" value="PDZ"/>
</dbReference>
<dbReference type="PROSITE" id="PS50089">
    <property type="entry name" value="ZF_RING_2"/>
    <property type="match status" value="1"/>
</dbReference>
<dbReference type="CDD" id="cd06677">
    <property type="entry name" value="PDZ1_LNX1_2-like"/>
    <property type="match status" value="1"/>
</dbReference>
<dbReference type="InterPro" id="IPR036034">
    <property type="entry name" value="PDZ_sf"/>
</dbReference>
<dbReference type="PROSITE" id="PS50106">
    <property type="entry name" value="PDZ"/>
    <property type="match status" value="4"/>
</dbReference>
<dbReference type="Pfam" id="PF13445">
    <property type="entry name" value="zf-RING_UBOX"/>
    <property type="match status" value="1"/>
</dbReference>
<feature type="region of interest" description="Disordered" evidence="5">
    <location>
        <begin position="368"/>
        <end position="411"/>
    </location>
</feature>
<feature type="domain" description="PDZ" evidence="7">
    <location>
        <begin position="686"/>
        <end position="759"/>
    </location>
</feature>
<feature type="domain" description="PDZ" evidence="7">
    <location>
        <begin position="277"/>
        <end position="362"/>
    </location>
</feature>
<evidence type="ECO:0000313" key="9">
    <source>
        <dbReference type="Proteomes" id="UP000694388"/>
    </source>
</evidence>
<dbReference type="GeneTree" id="ENSGT00940000158381"/>
<dbReference type="PANTHER" id="PTHR19964:SF84">
    <property type="entry name" value="LIGAND OF NUMB PROTEIN X 2-LIKE ISOFORM X1"/>
    <property type="match status" value="1"/>
</dbReference>
<dbReference type="CDD" id="cd06679">
    <property type="entry name" value="PDZ3_LNX1_2-like"/>
    <property type="match status" value="1"/>
</dbReference>
<feature type="compositionally biased region" description="Polar residues" evidence="5">
    <location>
        <begin position="368"/>
        <end position="378"/>
    </location>
</feature>
<proteinExistence type="predicted"/>
<dbReference type="PANTHER" id="PTHR19964">
    <property type="entry name" value="MULTIPLE PDZ DOMAIN PROTEIN"/>
    <property type="match status" value="1"/>
</dbReference>
<protein>
    <submittedName>
        <fullName evidence="8">Ligand of numb-protein X 2a</fullName>
    </submittedName>
</protein>
<dbReference type="Ensembl" id="ENSEBUT00000002233.1">
    <property type="protein sequence ID" value="ENSEBUP00000001892.1"/>
    <property type="gene ID" value="ENSEBUG00000001535.1"/>
</dbReference>
<accession>A0A8C4N6K5</accession>
<sequence>MISLSRSESAGVNEASPILVTSPIPSTTSTPMQCPDCGQRHSPVESHTYEYRQDVDDDLTCQICLQPLVAPTDTPCGHTYCARCLRGFLTSSGGAAFCPLDRRPLRPEACRPASLLVRRLLDKLSVACPFSCECGHVGLPRGDLADHLRHRCVGMDRVRLAEDSERRRASYHGPALIVTSPLHHRTTTWANHPIDVGVGSELNPTLHNENGLDNPAYEESADEEGHEHPLSRAKRPIPRPLSCLRHTNSNGSAGREDQPDDGEPSRNGCLPEGELTVVELQRGSPFSELGISIVGGNETPLVSFVIQDVYREGVIAADGRLLPGDQILQVNGVDISNVPHNVGRAVLGRPSPILHLTMLRERRYTASVNRLSQSATSAPPSPLTYEQPLQPPHAPFSQHGERTPTRPLSVPPILLATYNPEGRMGGWDENLHVVLHKRGGNAREQLGIKLVRRTEEPGVFVLDLLEGGPAAADGRLRPNDRVLAINGHNLKQATPEVAAQIIQQANEDRVHFLVSRLSKPALSDPSKNYTSMAPSRPCHFRDLSQVLSCLEKTVSISKEASESLGMTVAGGLASRSGELPIFVTSVQAHGCLGRDGRVFRGDVLLSINGVDLTLRSHAEAVAQLKACAASTLVTLRALEVCFTQNDRHLVQESFIRPTADEDGDSSWSPPWLMWLGLPSFLQNRKEVVLRRSRSGSWGFSIVGGYEENQSTQPFFIKSIVLGTPAYNDGRLKCGDMIVAVNSHVTAGMSHAALVALLKELKKQDQNTFQAGTKNTRTKGLFHHFPFLLDSKNQIIKSHFQNP</sequence>
<feature type="region of interest" description="Disordered" evidence="5">
    <location>
        <begin position="200"/>
        <end position="270"/>
    </location>
</feature>
<organism evidence="8 9">
    <name type="scientific">Eptatretus burgeri</name>
    <name type="common">Inshore hagfish</name>
    <dbReference type="NCBI Taxonomy" id="7764"/>
    <lineage>
        <taxon>Eukaryota</taxon>
        <taxon>Metazoa</taxon>
        <taxon>Chordata</taxon>
        <taxon>Craniata</taxon>
        <taxon>Vertebrata</taxon>
        <taxon>Cyclostomata</taxon>
        <taxon>Myxini</taxon>
        <taxon>Myxiniformes</taxon>
        <taxon>Myxinidae</taxon>
        <taxon>Eptatretinae</taxon>
        <taxon>Eptatretus</taxon>
    </lineage>
</organism>
<keyword evidence="9" id="KW-1185">Reference proteome</keyword>
<evidence type="ECO:0000256" key="3">
    <source>
        <dbReference type="ARBA" id="ARBA00022833"/>
    </source>
</evidence>
<dbReference type="FunFam" id="2.30.42.10:FF:000081">
    <property type="entry name" value="Ligand of Numb protein X 2"/>
    <property type="match status" value="1"/>
</dbReference>
<dbReference type="SMART" id="SM00228">
    <property type="entry name" value="PDZ"/>
    <property type="match status" value="4"/>
</dbReference>
<dbReference type="InterPro" id="IPR001841">
    <property type="entry name" value="Znf_RING"/>
</dbReference>
<evidence type="ECO:0000259" key="7">
    <source>
        <dbReference type="PROSITE" id="PS50106"/>
    </source>
</evidence>
<keyword evidence="3" id="KW-0862">Zinc</keyword>
<evidence type="ECO:0000256" key="4">
    <source>
        <dbReference type="PROSITE-ProRule" id="PRU00175"/>
    </source>
</evidence>
<dbReference type="PROSITE" id="PS00518">
    <property type="entry name" value="ZF_RING_1"/>
    <property type="match status" value="1"/>
</dbReference>
<dbReference type="InterPro" id="IPR027370">
    <property type="entry name" value="Znf-RING_euk"/>
</dbReference>
<dbReference type="Proteomes" id="UP000694388">
    <property type="component" value="Unplaced"/>
</dbReference>
<dbReference type="SUPFAM" id="SSF50156">
    <property type="entry name" value="PDZ domain-like"/>
    <property type="match status" value="4"/>
</dbReference>